<dbReference type="Proteomes" id="UP001470230">
    <property type="component" value="Unassembled WGS sequence"/>
</dbReference>
<feature type="domain" description="MPN" evidence="1">
    <location>
        <begin position="37"/>
        <end position="176"/>
    </location>
</feature>
<proteinExistence type="predicted"/>
<dbReference type="SUPFAM" id="SSF102712">
    <property type="entry name" value="JAB1/MPN domain"/>
    <property type="match status" value="1"/>
</dbReference>
<dbReference type="Gene3D" id="3.40.140.10">
    <property type="entry name" value="Cytidine Deaminase, domain 2"/>
    <property type="match status" value="1"/>
</dbReference>
<evidence type="ECO:0000313" key="2">
    <source>
        <dbReference type="EMBL" id="KAK8898832.1"/>
    </source>
</evidence>
<evidence type="ECO:0000259" key="1">
    <source>
        <dbReference type="PROSITE" id="PS50249"/>
    </source>
</evidence>
<sequence>MSIKEDQYYSIKDFQKDIVDFRISRTAINDVHYFSDVYVNPRALLSMMKHSLTSKNEIIGLLLGHFDSKQHLYYITDTIMFPIAGKSYKVDVDNASLAKGNQRIVSLNQYGRPEDYTGWYHSHPNLHCFFSMIDVRQHRMHWGAKGGCYAGLVIDPINTKISGHLNLGAYSTIDEPTAKSNDANHPPSAAAVKKYGSAANHYYQLNIHYFCSKSDKIVLNDIISRSYGTALQSSPLSTNAKYLVDSEEKSREEVGEGDKDPLELKDIISSVNNERKAGLWVHKKKRIVFG</sequence>
<dbReference type="InterPro" id="IPR000555">
    <property type="entry name" value="JAMM/MPN+_dom"/>
</dbReference>
<dbReference type="SMART" id="SM00232">
    <property type="entry name" value="JAB_MPN"/>
    <property type="match status" value="1"/>
</dbReference>
<dbReference type="PANTHER" id="PTHR10410">
    <property type="entry name" value="EUKARYOTIC TRANSLATION INITIATION FACTOR 3 -RELATED"/>
    <property type="match status" value="1"/>
</dbReference>
<dbReference type="InterPro" id="IPR037518">
    <property type="entry name" value="MPN"/>
</dbReference>
<keyword evidence="3" id="KW-1185">Reference proteome</keyword>
<organism evidence="2 3">
    <name type="scientific">Tritrichomonas musculus</name>
    <dbReference type="NCBI Taxonomy" id="1915356"/>
    <lineage>
        <taxon>Eukaryota</taxon>
        <taxon>Metamonada</taxon>
        <taxon>Parabasalia</taxon>
        <taxon>Tritrichomonadida</taxon>
        <taxon>Tritrichomonadidae</taxon>
        <taxon>Tritrichomonas</taxon>
    </lineage>
</organism>
<name>A0ABR2L7W9_9EUKA</name>
<reference evidence="2 3" key="1">
    <citation type="submission" date="2024-04" db="EMBL/GenBank/DDBJ databases">
        <title>Tritrichomonas musculus Genome.</title>
        <authorList>
            <person name="Alves-Ferreira E."/>
            <person name="Grigg M."/>
            <person name="Lorenzi H."/>
            <person name="Galac M."/>
        </authorList>
    </citation>
    <scope>NUCLEOTIDE SEQUENCE [LARGE SCALE GENOMIC DNA]</scope>
    <source>
        <strain evidence="2 3">EAF2021</strain>
    </source>
</reference>
<comment type="caution">
    <text evidence="2">The sequence shown here is derived from an EMBL/GenBank/DDBJ whole genome shotgun (WGS) entry which is preliminary data.</text>
</comment>
<evidence type="ECO:0000313" key="3">
    <source>
        <dbReference type="Proteomes" id="UP001470230"/>
    </source>
</evidence>
<dbReference type="PROSITE" id="PS50249">
    <property type="entry name" value="MPN"/>
    <property type="match status" value="1"/>
</dbReference>
<accession>A0ABR2L7W9</accession>
<protein>
    <submittedName>
        <fullName evidence="2">COP9 signalosome complex subunit 5</fullName>
    </submittedName>
</protein>
<dbReference type="Pfam" id="PF01398">
    <property type="entry name" value="JAB"/>
    <property type="match status" value="1"/>
</dbReference>
<dbReference type="InterPro" id="IPR050242">
    <property type="entry name" value="JAMM_MPN+_peptidase_M67A"/>
</dbReference>
<dbReference type="EMBL" id="JAPFFF010000001">
    <property type="protein sequence ID" value="KAK8898832.1"/>
    <property type="molecule type" value="Genomic_DNA"/>
</dbReference>
<gene>
    <name evidence="2" type="ORF">M9Y10_001124</name>
</gene>